<dbReference type="Proteomes" id="UP001433268">
    <property type="component" value="Unassembled WGS sequence"/>
</dbReference>
<comment type="caution">
    <text evidence="1">The sequence shown here is derived from an EMBL/GenBank/DDBJ whole genome shotgun (WGS) entry which is preliminary data.</text>
</comment>
<dbReference type="GeneID" id="92049458"/>
<sequence>MFANALGDLQGEVLAVGLPAPPRLKALDICLRCCKEVVGVGGNGDAGDGMGHCRVGLELLPPALPHSSVPLTGEALVECASETSDPGNKACAVCTAAGGSSTLTARTICSEGSEAEAGPDPNGSGPSCLLTNVTLSGGRAPCAEADWKCWDLDLLALPRSDCPDHSSFRPSAPQNTVHSSSADRLFRVSEGGIVVLKKSAKARRLSLSTTASRAISRNASRESVELIMLEVDLARGKPTRLGPALPVMATMTFQIRRCLFEAVRYRIAGTGTGSVPVCRSTQASVVQHKNPGFW</sequence>
<name>A0ABR1V2D9_9PEZI</name>
<dbReference type="EMBL" id="JAQQWN010000009">
    <property type="protein sequence ID" value="KAK8065337.1"/>
    <property type="molecule type" value="Genomic_DNA"/>
</dbReference>
<evidence type="ECO:0000313" key="2">
    <source>
        <dbReference type="Proteomes" id="UP001433268"/>
    </source>
</evidence>
<keyword evidence="2" id="KW-1185">Reference proteome</keyword>
<reference evidence="1 2" key="1">
    <citation type="submission" date="2023-01" db="EMBL/GenBank/DDBJ databases">
        <title>Analysis of 21 Apiospora genomes using comparative genomics revels a genus with tremendous synthesis potential of carbohydrate active enzymes and secondary metabolites.</title>
        <authorList>
            <person name="Sorensen T."/>
        </authorList>
    </citation>
    <scope>NUCLEOTIDE SEQUENCE [LARGE SCALE GENOMIC DNA]</scope>
    <source>
        <strain evidence="1 2">CBS 114990</strain>
    </source>
</reference>
<proteinExistence type="predicted"/>
<organism evidence="1 2">
    <name type="scientific">Apiospora hydei</name>
    <dbReference type="NCBI Taxonomy" id="1337664"/>
    <lineage>
        <taxon>Eukaryota</taxon>
        <taxon>Fungi</taxon>
        <taxon>Dikarya</taxon>
        <taxon>Ascomycota</taxon>
        <taxon>Pezizomycotina</taxon>
        <taxon>Sordariomycetes</taxon>
        <taxon>Xylariomycetidae</taxon>
        <taxon>Amphisphaeriales</taxon>
        <taxon>Apiosporaceae</taxon>
        <taxon>Apiospora</taxon>
    </lineage>
</organism>
<accession>A0ABR1V2D9</accession>
<dbReference type="RefSeq" id="XP_066662090.1">
    <property type="nucleotide sequence ID" value="XM_066816398.1"/>
</dbReference>
<protein>
    <submittedName>
        <fullName evidence="1">Uncharacterized protein</fullName>
    </submittedName>
</protein>
<gene>
    <name evidence="1" type="ORF">PG997_012084</name>
</gene>
<evidence type="ECO:0000313" key="1">
    <source>
        <dbReference type="EMBL" id="KAK8065337.1"/>
    </source>
</evidence>